<name>A0A0V0SUD5_9BILA</name>
<sequence>MRYIYQTLRTKPHFVYLASKRPMGFQSSYSIPEFIDPHSTPKPLSTP</sequence>
<dbReference type="AlphaFoldDB" id="A0A0V0SUD5"/>
<dbReference type="EMBL" id="JYDJ01002431">
    <property type="protein sequence ID" value="KRX30480.1"/>
    <property type="molecule type" value="Genomic_DNA"/>
</dbReference>
<gene>
    <name evidence="1" type="ORF">T05_12280</name>
</gene>
<organism evidence="1 2">
    <name type="scientific">Trichinella murrelli</name>
    <dbReference type="NCBI Taxonomy" id="144512"/>
    <lineage>
        <taxon>Eukaryota</taxon>
        <taxon>Metazoa</taxon>
        <taxon>Ecdysozoa</taxon>
        <taxon>Nematoda</taxon>
        <taxon>Enoplea</taxon>
        <taxon>Dorylaimia</taxon>
        <taxon>Trichinellida</taxon>
        <taxon>Trichinellidae</taxon>
        <taxon>Trichinella</taxon>
    </lineage>
</organism>
<keyword evidence="2" id="KW-1185">Reference proteome</keyword>
<evidence type="ECO:0000313" key="2">
    <source>
        <dbReference type="Proteomes" id="UP000055048"/>
    </source>
</evidence>
<proteinExistence type="predicted"/>
<dbReference type="Proteomes" id="UP000055048">
    <property type="component" value="Unassembled WGS sequence"/>
</dbReference>
<reference evidence="1 2" key="1">
    <citation type="submission" date="2015-01" db="EMBL/GenBank/DDBJ databases">
        <title>Evolution of Trichinella species and genotypes.</title>
        <authorList>
            <person name="Korhonen P.K."/>
            <person name="Edoardo P."/>
            <person name="Giuseppe L.R."/>
            <person name="Gasser R.B."/>
        </authorList>
    </citation>
    <scope>NUCLEOTIDE SEQUENCE [LARGE SCALE GENOMIC DNA]</scope>
    <source>
        <strain evidence="1">ISS417</strain>
    </source>
</reference>
<accession>A0A0V0SUD5</accession>
<comment type="caution">
    <text evidence="1">The sequence shown here is derived from an EMBL/GenBank/DDBJ whole genome shotgun (WGS) entry which is preliminary data.</text>
</comment>
<protein>
    <submittedName>
        <fullName evidence="1">Uncharacterized protein</fullName>
    </submittedName>
</protein>
<evidence type="ECO:0000313" key="1">
    <source>
        <dbReference type="EMBL" id="KRX30480.1"/>
    </source>
</evidence>